<comment type="caution">
    <text evidence="7">The sequence shown here is derived from an EMBL/GenBank/DDBJ whole genome shotgun (WGS) entry which is preliminary data.</text>
</comment>
<evidence type="ECO:0000256" key="2">
    <source>
        <dbReference type="ARBA" id="ARBA00022670"/>
    </source>
</evidence>
<evidence type="ECO:0000256" key="6">
    <source>
        <dbReference type="SAM" id="MobiDB-lite"/>
    </source>
</evidence>
<reference evidence="8" key="1">
    <citation type="journal article" date="2019" name="Int. J. Syst. Evol. Microbiol.">
        <title>The Global Catalogue of Microorganisms (GCM) 10K type strain sequencing project: providing services to taxonomists for standard genome sequencing and annotation.</title>
        <authorList>
            <consortium name="The Broad Institute Genomics Platform"/>
            <consortium name="The Broad Institute Genome Sequencing Center for Infectious Disease"/>
            <person name="Wu L."/>
            <person name="Ma J."/>
        </authorList>
    </citation>
    <scope>NUCLEOTIDE SEQUENCE [LARGE SCALE GENOMIC DNA]</scope>
    <source>
        <strain evidence="8">NBRC 101365</strain>
    </source>
</reference>
<keyword evidence="2" id="KW-0645">Protease</keyword>
<sequence>MTLVVIFVLGTPGWAQDAAPAAPAAKAERGEDRDADRPPSLPSDSITHHTVSLAGGRVLSLKATAGSLRLRDEKGHELAQVGYIAYELDGAEAGSRPVTFVFNGGPGAGSAWLNIGAIGPWRLPMEAGKIYPSAPPVLVDNQETWLDFTDLVFIDPPGTGYSRITATGDDVRKSLWSVEGDIQALTVVVRRWLAQNQRLESPKFIAGESYGGFRGPRLAEELAMKEGIGINGLVLISPALDFSADDGAFYWLDRLPAYTAAHREQSGPVTREQLADVERYAIGDYLQDYLRGPRDMAAVARMVQRVTELTGLDPALVKRLGGRIDKTTFQREILRPEGKVVGFYDATVSAYDPEPASNYNNWHDPALEGVEAPMTSAIMDLYNRELGWKTIERYEILNGRVGSSWEWGDRLSPPSSMDALRGMLALDPHFRVLVTGGLTDIQVPYFQNKRLLDQVPDYGPPGRLQFKVYGGGHMFYSRDDSRKALHEDARTLVAGP</sequence>
<evidence type="ECO:0000256" key="1">
    <source>
        <dbReference type="ARBA" id="ARBA00022645"/>
    </source>
</evidence>
<dbReference type="RefSeq" id="WP_284310532.1">
    <property type="nucleotide sequence ID" value="NZ_BSPC01000005.1"/>
</dbReference>
<dbReference type="PANTHER" id="PTHR11802">
    <property type="entry name" value="SERINE PROTEASE FAMILY S10 SERINE CARBOXYPEPTIDASE"/>
    <property type="match status" value="1"/>
</dbReference>
<accession>A0ABQ6CBI9</accession>
<dbReference type="Proteomes" id="UP001156882">
    <property type="component" value="Unassembled WGS sequence"/>
</dbReference>
<dbReference type="Gene3D" id="3.40.50.1820">
    <property type="entry name" value="alpha/beta hydrolase"/>
    <property type="match status" value="1"/>
</dbReference>
<keyword evidence="1" id="KW-0121">Carboxypeptidase</keyword>
<keyword evidence="4" id="KW-0378">Hydrolase</keyword>
<feature type="region of interest" description="Disordered" evidence="6">
    <location>
        <begin position="16"/>
        <end position="46"/>
    </location>
</feature>
<keyword evidence="8" id="KW-1185">Reference proteome</keyword>
<dbReference type="Pfam" id="PF00450">
    <property type="entry name" value="Peptidase_S10"/>
    <property type="match status" value="1"/>
</dbReference>
<dbReference type="PANTHER" id="PTHR11802:SF3">
    <property type="entry name" value="RETINOID-INDUCIBLE SERINE CARBOXYPEPTIDASE"/>
    <property type="match status" value="1"/>
</dbReference>
<dbReference type="InterPro" id="IPR001563">
    <property type="entry name" value="Peptidase_S10"/>
</dbReference>
<gene>
    <name evidence="7" type="ORF">GCM10007874_07410</name>
</gene>
<dbReference type="EMBL" id="BSPC01000005">
    <property type="protein sequence ID" value="GLS17726.1"/>
    <property type="molecule type" value="Genomic_DNA"/>
</dbReference>
<keyword evidence="5" id="KW-0325">Glycoprotein</keyword>
<evidence type="ECO:0000256" key="4">
    <source>
        <dbReference type="ARBA" id="ARBA00022801"/>
    </source>
</evidence>
<dbReference type="PROSITE" id="PS00131">
    <property type="entry name" value="CARBOXYPEPT_SER_SER"/>
    <property type="match status" value="1"/>
</dbReference>
<dbReference type="InterPro" id="IPR029058">
    <property type="entry name" value="AB_hydrolase_fold"/>
</dbReference>
<evidence type="ECO:0000256" key="3">
    <source>
        <dbReference type="ARBA" id="ARBA00022729"/>
    </source>
</evidence>
<evidence type="ECO:0000313" key="8">
    <source>
        <dbReference type="Proteomes" id="UP001156882"/>
    </source>
</evidence>
<evidence type="ECO:0000256" key="5">
    <source>
        <dbReference type="ARBA" id="ARBA00023180"/>
    </source>
</evidence>
<organism evidence="7 8">
    <name type="scientific">Labrys miyagiensis</name>
    <dbReference type="NCBI Taxonomy" id="346912"/>
    <lineage>
        <taxon>Bacteria</taxon>
        <taxon>Pseudomonadati</taxon>
        <taxon>Pseudomonadota</taxon>
        <taxon>Alphaproteobacteria</taxon>
        <taxon>Hyphomicrobiales</taxon>
        <taxon>Xanthobacteraceae</taxon>
        <taxon>Labrys</taxon>
    </lineage>
</organism>
<dbReference type="SUPFAM" id="SSF53474">
    <property type="entry name" value="alpha/beta-Hydrolases"/>
    <property type="match status" value="1"/>
</dbReference>
<name>A0ABQ6CBI9_9HYPH</name>
<feature type="compositionally biased region" description="Basic and acidic residues" evidence="6">
    <location>
        <begin position="26"/>
        <end position="37"/>
    </location>
</feature>
<protein>
    <submittedName>
        <fullName evidence="7">Peptidase S10</fullName>
    </submittedName>
</protein>
<evidence type="ECO:0000313" key="7">
    <source>
        <dbReference type="EMBL" id="GLS17726.1"/>
    </source>
</evidence>
<dbReference type="InterPro" id="IPR018202">
    <property type="entry name" value="Ser_caboxypep_ser_AS"/>
</dbReference>
<proteinExistence type="predicted"/>
<keyword evidence="3" id="KW-0732">Signal</keyword>